<name>A0A0F7SMT4_PHARH</name>
<proteinExistence type="predicted"/>
<evidence type="ECO:0000256" key="1">
    <source>
        <dbReference type="SAM" id="MobiDB-lite"/>
    </source>
</evidence>
<evidence type="ECO:0000313" key="2">
    <source>
        <dbReference type="EMBL" id="CDZ98357.1"/>
    </source>
</evidence>
<organism evidence="2">
    <name type="scientific">Phaffia rhodozyma</name>
    <name type="common">Yeast</name>
    <name type="synonym">Xanthophyllomyces dendrorhous</name>
    <dbReference type="NCBI Taxonomy" id="264483"/>
    <lineage>
        <taxon>Eukaryota</taxon>
        <taxon>Fungi</taxon>
        <taxon>Dikarya</taxon>
        <taxon>Basidiomycota</taxon>
        <taxon>Agaricomycotina</taxon>
        <taxon>Tremellomycetes</taxon>
        <taxon>Cystofilobasidiales</taxon>
        <taxon>Mrakiaceae</taxon>
        <taxon>Phaffia</taxon>
    </lineage>
</organism>
<protein>
    <submittedName>
        <fullName evidence="2">LETM1-like</fullName>
    </submittedName>
</protein>
<dbReference type="EMBL" id="LN483345">
    <property type="protein sequence ID" value="CDZ98357.1"/>
    <property type="molecule type" value="Genomic_DNA"/>
</dbReference>
<dbReference type="AlphaFoldDB" id="A0A0F7SMT4"/>
<accession>A0A0F7SMT4</accession>
<sequence length="413" mass="47166">MSGSTLALGRNPLYQAFRARSCSSIRANISTRPLVLRSFTISPYPKPALNPIRTFSLGYKLPVISHSVRLVSTDSTHRRPSSTSSTANNANRSAPLLALAPSPPIRDIETPDPSKGTITKAVLYAWYYCRFLFYGVTLSWQERKLVNEVRRRVNHGGLPYDWRESLMEVRVRSDWRKMIPFVVIAAVIEEIVPLLILLAPTLIPSTVLLPTQSFSVRQKQETRRHDARSVLYARLQEVKADKSDKNALDLGWNGNNWVNWEDEDMKKLLRAYDLGTRSPSRSYLESRVYNHVSFLESDDKLLIGRPPTAGLTLSEFQKALGDRGLLCLDLPASSLPGVLDRYLEARRSNPRFHPFVYLVNDIDRHQPAQDAAREKKRMREKDEREREMSENGGYYGWRAKVRRWALKTVGGNK</sequence>
<reference evidence="2" key="1">
    <citation type="submission" date="2014-08" db="EMBL/GenBank/DDBJ databases">
        <authorList>
            <person name="Sharma Rahul"/>
            <person name="Thines Marco"/>
        </authorList>
    </citation>
    <scope>NUCLEOTIDE SEQUENCE</scope>
</reference>
<feature type="region of interest" description="Disordered" evidence="1">
    <location>
        <begin position="367"/>
        <end position="389"/>
    </location>
</feature>